<proteinExistence type="predicted"/>
<accession>A0A939GJ28</accession>
<reference evidence="1" key="1">
    <citation type="submission" date="2021-03" db="EMBL/GenBank/DDBJ databases">
        <title>Fibrella sp. HMF5335 genome sequencing and assembly.</title>
        <authorList>
            <person name="Kang H."/>
            <person name="Kim H."/>
            <person name="Bae S."/>
            <person name="Joh K."/>
        </authorList>
    </citation>
    <scope>NUCLEOTIDE SEQUENCE</scope>
    <source>
        <strain evidence="1">HMF5335</strain>
    </source>
</reference>
<evidence type="ECO:0000313" key="1">
    <source>
        <dbReference type="EMBL" id="MBO0937695.1"/>
    </source>
</evidence>
<evidence type="ECO:0000313" key="2">
    <source>
        <dbReference type="Proteomes" id="UP000664034"/>
    </source>
</evidence>
<comment type="caution">
    <text evidence="1">The sequence shown here is derived from an EMBL/GenBank/DDBJ whole genome shotgun (WGS) entry which is preliminary data.</text>
</comment>
<dbReference type="Proteomes" id="UP000664034">
    <property type="component" value="Unassembled WGS sequence"/>
</dbReference>
<sequence>MVICSYVDVLGYKSRAAILLVDQDYIDGTAGETFSNRITLLNDTDEASILRLILKAPPAFRLLTQLPATMTLAPHSSRQLLLKFMIERTWNGEEGIVRIETSQHDPTAGSAVQFIVTPNRNAPSTLLFSLLDEAPFVAPNQDTLRVPVRFSNQGPHARNLRVRLFSMPAGFRLPHSFLPISIPARRDTTLYLPCLVGRALERDRRYDLTIEAQEVNETGLLGSFLGSVACRPVLLATSKHWADRSLLGGENPFGVAVGVGRFGRAGIVNEFRTWGHKELGKGRLDFKLYYLNYADLNYHELRDTYIQYEQKGFELHAGSIYDYHELPLIGVGLRVAGTFGEATRLEGWALRNQSNWLAALMPSTLGQFQSTQPVADQTYSMRLSGTLPLSGDARYEFSSSYYQQQRLERAGTLSYAAAHWQLNPHSTIKLRVGNSFDFAPGHPQRERLMGWAGGGSYSLHTKPLDVYASAYVSSPVYGGIQRGATLLEHSLTLKKWANTRLSYRYSQIQYNQQIFTSISEMGNRRYGNTLAEVYWVQQFGRVTSIVRPYFWLQSQSLPDGLNQQANAYRLQATLRYEARSGARVEVGVDAGQFDHVTPPTDQFRVGSFRYYGSVGRGNLNLMGLYQQGPFLINDYLPGQGDPGGYRQFSVGPTAQFSLLNGRLRGSLGASLNYNSMASSWNGLLYNSMTFAANETMRIRFDVNALSYANQFADMSTVPWQESQMRVEVAKTFRRLPGQSSRTLRLRFFDDENNNQKRDGNEQYSQDLVVNVGRLAMITDKKGLIICKDLPNGTYPVRAVCRLSTGEPVWYQDTVQITGSSVSRDMAIQKTWRIAGTLRCNRVKYDTQPCGLDQYRIETTGIAGELYRTYADEQGQFTLYLPIGQYQVAVTQAQSPASRKLVTYTVEPKGQATPLSIELDPSGRPVQIRRFTKL</sequence>
<gene>
    <name evidence="1" type="ORF">J2I47_14145</name>
</gene>
<organism evidence="1 2">
    <name type="scientific">Fibrella rubiginis</name>
    <dbReference type="NCBI Taxonomy" id="2817060"/>
    <lineage>
        <taxon>Bacteria</taxon>
        <taxon>Pseudomonadati</taxon>
        <taxon>Bacteroidota</taxon>
        <taxon>Cytophagia</taxon>
        <taxon>Cytophagales</taxon>
        <taxon>Spirosomataceae</taxon>
        <taxon>Fibrella</taxon>
    </lineage>
</organism>
<dbReference type="EMBL" id="JAFMYV010000006">
    <property type="protein sequence ID" value="MBO0937695.1"/>
    <property type="molecule type" value="Genomic_DNA"/>
</dbReference>
<keyword evidence="2" id="KW-1185">Reference proteome</keyword>
<name>A0A939GJ28_9BACT</name>
<dbReference type="RefSeq" id="WP_207365233.1">
    <property type="nucleotide sequence ID" value="NZ_JAFMYV010000006.1"/>
</dbReference>
<protein>
    <submittedName>
        <fullName evidence="1">Uncharacterized protein</fullName>
    </submittedName>
</protein>
<dbReference type="AlphaFoldDB" id="A0A939GJ28"/>